<protein>
    <recommendedName>
        <fullName evidence="7">RRM domain-containing protein</fullName>
    </recommendedName>
</protein>
<keyword evidence="6" id="KW-1185">Reference proteome</keyword>
<feature type="domain" description="FHA" evidence="3">
    <location>
        <begin position="142"/>
        <end position="198"/>
    </location>
</feature>
<feature type="region of interest" description="Disordered" evidence="2">
    <location>
        <begin position="194"/>
        <end position="221"/>
    </location>
</feature>
<accession>A0AAD3SZF6</accession>
<comment type="caution">
    <text evidence="5">The sequence shown here is derived from an EMBL/GenBank/DDBJ whole genome shotgun (WGS) entry which is preliminary data.</text>
</comment>
<dbReference type="PANTHER" id="PTHR10693:SF58">
    <property type="entry name" value="OS02G0131700 PROTEIN"/>
    <property type="match status" value="1"/>
</dbReference>
<dbReference type="CDD" id="cd00590">
    <property type="entry name" value="RRM_SF"/>
    <property type="match status" value="1"/>
</dbReference>
<dbReference type="GO" id="GO:0003729">
    <property type="term" value="F:mRNA binding"/>
    <property type="evidence" value="ECO:0007669"/>
    <property type="project" value="TreeGrafter"/>
</dbReference>
<dbReference type="PROSITE" id="PS50102">
    <property type="entry name" value="RRM"/>
    <property type="match status" value="1"/>
</dbReference>
<evidence type="ECO:0000313" key="6">
    <source>
        <dbReference type="Proteomes" id="UP001279734"/>
    </source>
</evidence>
<dbReference type="GO" id="GO:1990904">
    <property type="term" value="C:ribonucleoprotein complex"/>
    <property type="evidence" value="ECO:0007669"/>
    <property type="project" value="TreeGrafter"/>
</dbReference>
<feature type="domain" description="RRM" evidence="4">
    <location>
        <begin position="111"/>
        <end position="188"/>
    </location>
</feature>
<gene>
    <name evidence="5" type="ORF">Nepgr_021905</name>
</gene>
<dbReference type="PROSITE" id="PS50006">
    <property type="entry name" value="FHA_DOMAIN"/>
    <property type="match status" value="1"/>
</dbReference>
<dbReference type="Pfam" id="PF00076">
    <property type="entry name" value="RRM_1"/>
    <property type="match status" value="1"/>
</dbReference>
<dbReference type="InterPro" id="IPR000253">
    <property type="entry name" value="FHA_dom"/>
</dbReference>
<dbReference type="SMART" id="SM00360">
    <property type="entry name" value="RRM"/>
    <property type="match status" value="1"/>
</dbReference>
<dbReference type="Gene3D" id="3.30.70.330">
    <property type="match status" value="1"/>
</dbReference>
<keyword evidence="1" id="KW-0694">RNA-binding</keyword>
<evidence type="ECO:0000259" key="3">
    <source>
        <dbReference type="PROSITE" id="PS50006"/>
    </source>
</evidence>
<reference evidence="5" key="1">
    <citation type="submission" date="2023-05" db="EMBL/GenBank/DDBJ databases">
        <title>Nepenthes gracilis genome sequencing.</title>
        <authorList>
            <person name="Fukushima K."/>
        </authorList>
    </citation>
    <scope>NUCLEOTIDE SEQUENCE</scope>
    <source>
        <strain evidence="5">SING2019-196</strain>
    </source>
</reference>
<name>A0AAD3SZF6_NEPGR</name>
<dbReference type="AlphaFoldDB" id="A0AAD3SZF6"/>
<dbReference type="PANTHER" id="PTHR10693">
    <property type="entry name" value="RAS GTPASE-ACTIVATING PROTEIN-BINDING PROTEIN"/>
    <property type="match status" value="1"/>
</dbReference>
<dbReference type="InterPro" id="IPR035979">
    <property type="entry name" value="RBD_domain_sf"/>
</dbReference>
<evidence type="ECO:0000256" key="1">
    <source>
        <dbReference type="PROSITE-ProRule" id="PRU00176"/>
    </source>
</evidence>
<dbReference type="EMBL" id="BSYO01000021">
    <property type="protein sequence ID" value="GMH20064.1"/>
    <property type="molecule type" value="Genomic_DNA"/>
</dbReference>
<evidence type="ECO:0000259" key="4">
    <source>
        <dbReference type="PROSITE" id="PS50102"/>
    </source>
</evidence>
<dbReference type="InterPro" id="IPR012677">
    <property type="entry name" value="Nucleotide-bd_a/b_plait_sf"/>
</dbReference>
<organism evidence="5 6">
    <name type="scientific">Nepenthes gracilis</name>
    <name type="common">Slender pitcher plant</name>
    <dbReference type="NCBI Taxonomy" id="150966"/>
    <lineage>
        <taxon>Eukaryota</taxon>
        <taxon>Viridiplantae</taxon>
        <taxon>Streptophyta</taxon>
        <taxon>Embryophyta</taxon>
        <taxon>Tracheophyta</taxon>
        <taxon>Spermatophyta</taxon>
        <taxon>Magnoliopsida</taxon>
        <taxon>eudicotyledons</taxon>
        <taxon>Gunneridae</taxon>
        <taxon>Pentapetalae</taxon>
        <taxon>Caryophyllales</taxon>
        <taxon>Nepenthaceae</taxon>
        <taxon>Nepenthes</taxon>
    </lineage>
</organism>
<evidence type="ECO:0008006" key="7">
    <source>
        <dbReference type="Google" id="ProtNLM"/>
    </source>
</evidence>
<sequence>MGLQLYLRQSNGCSKSLMLRIFSKTTLENRQMIFLTLQSMTDKKFLLPCLKNLPASHKSIPMLLLHASRSQRNQQATFQQPQQSGTALVANDSLEVEAAEEVSTDLKGEMKSVYVRNLPTTVSSVEVEEEFKKFGRLKPAGVAIRRLKDTDICYAFVEFEDITAVHDAIKAATVKIAGQQIYIEELRANGRFSHGRRGRASSNYQPDASRGHFGSCSFSRG</sequence>
<evidence type="ECO:0000313" key="5">
    <source>
        <dbReference type="EMBL" id="GMH20064.1"/>
    </source>
</evidence>
<evidence type="ECO:0000256" key="2">
    <source>
        <dbReference type="SAM" id="MobiDB-lite"/>
    </source>
</evidence>
<dbReference type="Proteomes" id="UP001279734">
    <property type="component" value="Unassembled WGS sequence"/>
</dbReference>
<dbReference type="InterPro" id="IPR000504">
    <property type="entry name" value="RRM_dom"/>
</dbReference>
<proteinExistence type="predicted"/>
<dbReference type="SUPFAM" id="SSF54928">
    <property type="entry name" value="RNA-binding domain, RBD"/>
    <property type="match status" value="1"/>
</dbReference>
<dbReference type="InterPro" id="IPR039539">
    <property type="entry name" value="Ras_GTPase_bind_prot"/>
</dbReference>
<dbReference type="GO" id="GO:0005829">
    <property type="term" value="C:cytosol"/>
    <property type="evidence" value="ECO:0007669"/>
    <property type="project" value="TreeGrafter"/>
</dbReference>